<reference evidence="1 2" key="1">
    <citation type="submission" date="2019-10" db="EMBL/GenBank/DDBJ databases">
        <title>Complete genome sequence of bacteriophage vB_RLeM_RL38JI.</title>
        <authorList>
            <person name="Gunathilake D."/>
            <person name="Bhat S."/>
            <person name="Yost C.K."/>
            <person name="Hynes M.F."/>
        </authorList>
    </citation>
    <scope>NUCLEOTIDE SEQUENCE [LARGE SCALE GENOMIC DNA]</scope>
</reference>
<gene>
    <name evidence="1" type="ORF">RL38J1_029</name>
</gene>
<keyword evidence="2" id="KW-1185">Reference proteome</keyword>
<proteinExistence type="predicted"/>
<dbReference type="Gene3D" id="1.10.287.1060">
    <property type="entry name" value="ESAT-6-like"/>
    <property type="match status" value="1"/>
</dbReference>
<name>A0A6B9J2W0_9CAUD</name>
<accession>A0A6B9J2W0</accession>
<dbReference type="EMBL" id="MN549360">
    <property type="protein sequence ID" value="QGZ13923.1"/>
    <property type="molecule type" value="Genomic_DNA"/>
</dbReference>
<sequence length="163" mass="17637">MADKDKNGELTFDYSGSGDIMELLRSGTPEVGVDVETKEIVVYIAADDTEEVKIVKDNVEFVVNTARSAVALLLQLGKTTGNPRFFETMNSLLNTINGANGQLMNIDRKKKNAENPETPAPGSNITNIQNNTVVMSTSDALKEARKNIAFDNAKIIDVSDGAK</sequence>
<dbReference type="Proteomes" id="UP000436513">
    <property type="component" value="Segment"/>
</dbReference>
<evidence type="ECO:0008006" key="3">
    <source>
        <dbReference type="Google" id="ProtNLM"/>
    </source>
</evidence>
<organism evidence="1 2">
    <name type="scientific">Rhizobium phage RL38J1</name>
    <dbReference type="NCBI Taxonomy" id="2663232"/>
    <lineage>
        <taxon>Viruses</taxon>
        <taxon>Duplodnaviria</taxon>
        <taxon>Heunggongvirae</taxon>
        <taxon>Uroviricota</taxon>
        <taxon>Caudoviricetes</taxon>
        <taxon>Pootjesviridae</taxon>
        <taxon>Innesvirus</taxon>
        <taxon>Innesvirus RL38J1</taxon>
    </lineage>
</organism>
<evidence type="ECO:0000313" key="2">
    <source>
        <dbReference type="Proteomes" id="UP000436513"/>
    </source>
</evidence>
<protein>
    <recommendedName>
        <fullName evidence="3">Terminase small subunit</fullName>
    </recommendedName>
</protein>
<evidence type="ECO:0000313" key="1">
    <source>
        <dbReference type="EMBL" id="QGZ13923.1"/>
    </source>
</evidence>